<sequence>MILRNYIPPLPQFDSLVRKNADKYASALTTVGAFSSLDSSDSELRVPQNEVNVLRHDLLTVLSYLVRCLSLSIPAEERVLSTVMYKSGRVQAVLSAIHTVLIHLPTGVVRFRAFTDLVWQSLCPTLISLIQGNLADASPSKKVTGTLDSLEFGRGSGVDTLNCLFPAQIGRIVYGSVVYIAV</sequence>
<accession>A0A8E0S4E0</accession>
<dbReference type="AlphaFoldDB" id="A0A8E0S4E0"/>
<organism evidence="1 2">
    <name type="scientific">Fasciolopsis buskii</name>
    <dbReference type="NCBI Taxonomy" id="27845"/>
    <lineage>
        <taxon>Eukaryota</taxon>
        <taxon>Metazoa</taxon>
        <taxon>Spiralia</taxon>
        <taxon>Lophotrochozoa</taxon>
        <taxon>Platyhelminthes</taxon>
        <taxon>Trematoda</taxon>
        <taxon>Digenea</taxon>
        <taxon>Plagiorchiida</taxon>
        <taxon>Echinostomata</taxon>
        <taxon>Echinostomatoidea</taxon>
        <taxon>Fasciolidae</taxon>
        <taxon>Fasciolopsis</taxon>
    </lineage>
</organism>
<evidence type="ECO:0000313" key="2">
    <source>
        <dbReference type="Proteomes" id="UP000728185"/>
    </source>
</evidence>
<gene>
    <name evidence="1" type="ORF">FBUS_06930</name>
</gene>
<evidence type="ECO:0000313" key="1">
    <source>
        <dbReference type="EMBL" id="KAA0198775.1"/>
    </source>
</evidence>
<dbReference type="Proteomes" id="UP000728185">
    <property type="component" value="Unassembled WGS sequence"/>
</dbReference>
<proteinExistence type="predicted"/>
<keyword evidence="2" id="KW-1185">Reference proteome</keyword>
<reference evidence="1" key="1">
    <citation type="submission" date="2019-05" db="EMBL/GenBank/DDBJ databases">
        <title>Annotation for the trematode Fasciolopsis buski.</title>
        <authorList>
            <person name="Choi Y.-J."/>
        </authorList>
    </citation>
    <scope>NUCLEOTIDE SEQUENCE</scope>
    <source>
        <strain evidence="1">HT</strain>
        <tissue evidence="1">Whole worm</tissue>
    </source>
</reference>
<dbReference type="EMBL" id="LUCM01001509">
    <property type="protein sequence ID" value="KAA0198775.1"/>
    <property type="molecule type" value="Genomic_DNA"/>
</dbReference>
<dbReference type="OrthoDB" id="10002886at2759"/>
<protein>
    <submittedName>
        <fullName evidence="1">Uncharacterized protein</fullName>
    </submittedName>
</protein>
<name>A0A8E0S4E0_9TREM</name>
<comment type="caution">
    <text evidence="1">The sequence shown here is derived from an EMBL/GenBank/DDBJ whole genome shotgun (WGS) entry which is preliminary data.</text>
</comment>